<dbReference type="Proteomes" id="UP001232148">
    <property type="component" value="Unassembled WGS sequence"/>
</dbReference>
<evidence type="ECO:0000313" key="2">
    <source>
        <dbReference type="EMBL" id="KAK2035353.1"/>
    </source>
</evidence>
<evidence type="ECO:0000256" key="1">
    <source>
        <dbReference type="SAM" id="Phobius"/>
    </source>
</evidence>
<protein>
    <recommendedName>
        <fullName evidence="4">Transmembrane protein</fullName>
    </recommendedName>
</protein>
<proteinExistence type="predicted"/>
<name>A0AAD9MAI7_9PEZI</name>
<feature type="transmembrane region" description="Helical" evidence="1">
    <location>
        <begin position="73"/>
        <end position="92"/>
    </location>
</feature>
<sequence length="127" mass="13706">MLASSGSCLAPWQASRTLLFPRNPPSHLSSRACAFRQPKTQEEMGSCGRDAACGVREGGRMCGLREVTKPGGFAVRPLLLGGFFIIFNPAILSYLPLIHLPLCLSVSLFLSLFPSVSPSRFVTPRSP</sequence>
<dbReference type="AlphaFoldDB" id="A0AAD9MAI7"/>
<accession>A0AAD9MAI7</accession>
<organism evidence="2 3">
    <name type="scientific">Colletotrichum zoysiae</name>
    <dbReference type="NCBI Taxonomy" id="1216348"/>
    <lineage>
        <taxon>Eukaryota</taxon>
        <taxon>Fungi</taxon>
        <taxon>Dikarya</taxon>
        <taxon>Ascomycota</taxon>
        <taxon>Pezizomycotina</taxon>
        <taxon>Sordariomycetes</taxon>
        <taxon>Hypocreomycetidae</taxon>
        <taxon>Glomerellales</taxon>
        <taxon>Glomerellaceae</taxon>
        <taxon>Colletotrichum</taxon>
        <taxon>Colletotrichum graminicola species complex</taxon>
    </lineage>
</organism>
<evidence type="ECO:0000313" key="3">
    <source>
        <dbReference type="Proteomes" id="UP001232148"/>
    </source>
</evidence>
<dbReference type="EMBL" id="MU842809">
    <property type="protein sequence ID" value="KAK2035353.1"/>
    <property type="molecule type" value="Genomic_DNA"/>
</dbReference>
<evidence type="ECO:0008006" key="4">
    <source>
        <dbReference type="Google" id="ProtNLM"/>
    </source>
</evidence>
<comment type="caution">
    <text evidence="2">The sequence shown here is derived from an EMBL/GenBank/DDBJ whole genome shotgun (WGS) entry which is preliminary data.</text>
</comment>
<reference evidence="2" key="1">
    <citation type="submission" date="2021-06" db="EMBL/GenBank/DDBJ databases">
        <title>Comparative genomics, transcriptomics and evolutionary studies reveal genomic signatures of adaptation to plant cell wall in hemibiotrophic fungi.</title>
        <authorList>
            <consortium name="DOE Joint Genome Institute"/>
            <person name="Baroncelli R."/>
            <person name="Diaz J.F."/>
            <person name="Benocci T."/>
            <person name="Peng M."/>
            <person name="Battaglia E."/>
            <person name="Haridas S."/>
            <person name="Andreopoulos W."/>
            <person name="Labutti K."/>
            <person name="Pangilinan J."/>
            <person name="Floch G.L."/>
            <person name="Makela M.R."/>
            <person name="Henrissat B."/>
            <person name="Grigoriev I.V."/>
            <person name="Crouch J.A."/>
            <person name="De Vries R.P."/>
            <person name="Sukno S.A."/>
            <person name="Thon M.R."/>
        </authorList>
    </citation>
    <scope>NUCLEOTIDE SEQUENCE</scope>
    <source>
        <strain evidence="2">MAFF235873</strain>
    </source>
</reference>
<gene>
    <name evidence="2" type="ORF">LX32DRAFT_153197</name>
</gene>
<keyword evidence="1" id="KW-0472">Membrane</keyword>
<keyword evidence="3" id="KW-1185">Reference proteome</keyword>
<keyword evidence="1" id="KW-0812">Transmembrane</keyword>
<keyword evidence="1" id="KW-1133">Transmembrane helix</keyword>